<proteinExistence type="predicted"/>
<dbReference type="EMBL" id="AAKCWS010000066">
    <property type="protein sequence ID" value="ECQ7808871.1"/>
    <property type="molecule type" value="Genomic_DNA"/>
</dbReference>
<evidence type="ECO:0000256" key="1">
    <source>
        <dbReference type="SAM" id="SignalP"/>
    </source>
</evidence>
<comment type="caution">
    <text evidence="2">The sequence shown here is derived from an EMBL/GenBank/DDBJ whole genome shotgun (WGS) entry which is preliminary data.</text>
</comment>
<reference evidence="2" key="1">
    <citation type="submission" date="2019-09" db="EMBL/GenBank/DDBJ databases">
        <authorList>
            <consortium name="PulseNet: The National Subtyping Network for Foodborne Disease Surveillance"/>
            <person name="Tarr C.L."/>
            <person name="Trees E."/>
            <person name="Katz L.S."/>
            <person name="Carleton-Romer H.A."/>
            <person name="Stroika S."/>
            <person name="Kucerova Z."/>
            <person name="Roache K.F."/>
            <person name="Sabol A.L."/>
            <person name="Besser J."/>
            <person name="Gerner-Smidt P."/>
        </authorList>
    </citation>
    <scope>NUCLEOTIDE SEQUENCE</scope>
    <source>
        <strain evidence="2">PNUSAS076849</strain>
    </source>
</reference>
<sequence length="30" mass="2921">MKKVLALVVAAAMGLSSAAFAAETATPAKT</sequence>
<dbReference type="AlphaFoldDB" id="A0A5Y9Q630"/>
<accession>A0A5Y9Q630</accession>
<gene>
    <name evidence="2" type="ORF">F0Z77_22655</name>
</gene>
<feature type="non-terminal residue" evidence="2">
    <location>
        <position position="30"/>
    </location>
</feature>
<protein>
    <submittedName>
        <fullName evidence="2">Acid shock protein</fullName>
    </submittedName>
</protein>
<feature type="chain" id="PRO_5026169916" evidence="1">
    <location>
        <begin position="22"/>
        <end position="30"/>
    </location>
</feature>
<organism evidence="2">
    <name type="scientific">Salmonella enterica</name>
    <name type="common">Salmonella choleraesuis</name>
    <dbReference type="NCBI Taxonomy" id="28901"/>
    <lineage>
        <taxon>Bacteria</taxon>
        <taxon>Pseudomonadati</taxon>
        <taxon>Pseudomonadota</taxon>
        <taxon>Gammaproteobacteria</taxon>
        <taxon>Enterobacterales</taxon>
        <taxon>Enterobacteriaceae</taxon>
        <taxon>Salmonella</taxon>
    </lineage>
</organism>
<feature type="signal peptide" evidence="1">
    <location>
        <begin position="1"/>
        <end position="21"/>
    </location>
</feature>
<evidence type="ECO:0000313" key="2">
    <source>
        <dbReference type="EMBL" id="ECQ7808871.1"/>
    </source>
</evidence>
<name>A0A5Y9Q630_SALER</name>
<keyword evidence="1" id="KW-0732">Signal</keyword>